<keyword evidence="2" id="KW-1185">Reference proteome</keyword>
<evidence type="ECO:0000313" key="2">
    <source>
        <dbReference type="Proteomes" id="UP000234882"/>
    </source>
</evidence>
<name>A0A2K9MEC1_9RHOB</name>
<proteinExistence type="predicted"/>
<sequence length="172" mass="17909">MADATLTTHSCVTKTLPFAQTPITFLFSHMLAALTTHLVAERGCPTDLEVGEQQAWQQEAILAHARLLGLLAEIARTAPASAHEILLQRMAAVLEGLISSEEPGCDAEDALLFCVPPSGAGMAGVAALPRRAARGIDLMAALPCYRQRVARLRAVASADIAAASGPVSAEAA</sequence>
<dbReference type="EMBL" id="CP025583">
    <property type="protein sequence ID" value="AUM73997.1"/>
    <property type="molecule type" value="Genomic_DNA"/>
</dbReference>
<accession>A0A2K9MEC1</accession>
<reference evidence="2" key="1">
    <citation type="submission" date="2017-12" db="EMBL/GenBank/DDBJ databases">
        <title>Genomic analysis of Paracoccus sp. CBA4604.</title>
        <authorList>
            <person name="Roh S.W."/>
            <person name="Kim J.Y."/>
            <person name="Kim J.S."/>
        </authorList>
    </citation>
    <scope>NUCLEOTIDE SEQUENCE [LARGE SCALE GENOMIC DNA]</scope>
    <source>
        <strain evidence="2">CBA4604</strain>
    </source>
</reference>
<gene>
    <name evidence="1" type="ORF">CYR75_06705</name>
</gene>
<dbReference type="KEGG" id="paru:CYR75_06705"/>
<organism evidence="1 2">
    <name type="scientific">Paracoccus jeotgali</name>
    <dbReference type="NCBI Taxonomy" id="2065379"/>
    <lineage>
        <taxon>Bacteria</taxon>
        <taxon>Pseudomonadati</taxon>
        <taxon>Pseudomonadota</taxon>
        <taxon>Alphaproteobacteria</taxon>
        <taxon>Rhodobacterales</taxon>
        <taxon>Paracoccaceae</taxon>
        <taxon>Paracoccus</taxon>
    </lineage>
</organism>
<evidence type="ECO:0000313" key="1">
    <source>
        <dbReference type="EMBL" id="AUM73997.1"/>
    </source>
</evidence>
<dbReference type="Proteomes" id="UP000234882">
    <property type="component" value="Chromosome"/>
</dbReference>
<protein>
    <submittedName>
        <fullName evidence="1">Uncharacterized protein</fullName>
    </submittedName>
</protein>
<dbReference type="RefSeq" id="WP_101499345.1">
    <property type="nucleotide sequence ID" value="NZ_CP025583.1"/>
</dbReference>
<dbReference type="OrthoDB" id="7781633at2"/>
<dbReference type="AlphaFoldDB" id="A0A2K9MEC1"/>